<reference evidence="2 4" key="1">
    <citation type="submission" date="2015-08" db="EMBL/GenBank/DDBJ databases">
        <title>Next Generation Sequencing and Analysis of the Genome of Puccinia sorghi L Schw, the Causal Agent of Maize Common Rust.</title>
        <authorList>
            <person name="Rochi L."/>
            <person name="Burguener G."/>
            <person name="Darino M."/>
            <person name="Turjanski A."/>
            <person name="Kreff E."/>
            <person name="Dieguez M.J."/>
            <person name="Sacco F."/>
        </authorList>
    </citation>
    <scope>NUCLEOTIDE SEQUENCE [LARGE SCALE GENOMIC DNA]</scope>
    <source>
        <strain evidence="2 4">RO10H11247</strain>
    </source>
</reference>
<dbReference type="AlphaFoldDB" id="A0A0L6USS9"/>
<feature type="compositionally biased region" description="Polar residues" evidence="1">
    <location>
        <begin position="44"/>
        <end position="53"/>
    </location>
</feature>
<accession>A0A0L6USS9</accession>
<sequence length="264" mass="30410">NWYNWHLQEQKFSKLEDRVNVRSAIECWLTSMKKKYSKDHKPQSTRPINNPTNPEDERDKSFHRRKLQRKKVAKLRFNTAMSLFPKQPHLAKIFTDVDTVSDYEESTDVNKDPLAIIPHWRSKDLTKFVAALDTATMQMAKPKIRNSLYVLFTRDGSRKSTEDDEDIFPIPSGLPLSSYSQEFLSTCSILERRQLGIPEEEKEPYNLSRALEHLQKLTSFGNPAKVNGDSMQAEPSTQSASDMQLDSTPQKDLSSSNMPPSHHN</sequence>
<comment type="caution">
    <text evidence="2">The sequence shown here is derived from an EMBL/GenBank/DDBJ whole genome shotgun (WGS) entry which is preliminary data.</text>
</comment>
<evidence type="ECO:0000256" key="1">
    <source>
        <dbReference type="SAM" id="MobiDB-lite"/>
    </source>
</evidence>
<dbReference type="OrthoDB" id="2506783at2759"/>
<dbReference type="VEuPathDB" id="FungiDB:VP01_4179g1"/>
<dbReference type="Proteomes" id="UP000037035">
    <property type="component" value="Unassembled WGS sequence"/>
</dbReference>
<name>A0A0L6USS9_9BASI</name>
<feature type="non-terminal residue" evidence="2">
    <location>
        <position position="1"/>
    </location>
</feature>
<evidence type="ECO:0000313" key="2">
    <source>
        <dbReference type="EMBL" id="KNZ50885.1"/>
    </source>
</evidence>
<dbReference type="VEuPathDB" id="FungiDB:VP01_4193g1"/>
<dbReference type="EMBL" id="LAVV01009272">
    <property type="protein sequence ID" value="KNZ50885.1"/>
    <property type="molecule type" value="Genomic_DNA"/>
</dbReference>
<gene>
    <name evidence="3" type="ORF">VP01_4179g1</name>
    <name evidence="2" type="ORF">VP01_4193g1</name>
</gene>
<feature type="region of interest" description="Disordered" evidence="1">
    <location>
        <begin position="220"/>
        <end position="264"/>
    </location>
</feature>
<organism evidence="2 4">
    <name type="scientific">Puccinia sorghi</name>
    <dbReference type="NCBI Taxonomy" id="27349"/>
    <lineage>
        <taxon>Eukaryota</taxon>
        <taxon>Fungi</taxon>
        <taxon>Dikarya</taxon>
        <taxon>Basidiomycota</taxon>
        <taxon>Pucciniomycotina</taxon>
        <taxon>Pucciniomycetes</taxon>
        <taxon>Pucciniales</taxon>
        <taxon>Pucciniaceae</taxon>
        <taxon>Puccinia</taxon>
    </lineage>
</organism>
<proteinExistence type="predicted"/>
<dbReference type="EMBL" id="LAVV01009256">
    <property type="protein sequence ID" value="KNZ50915.1"/>
    <property type="molecule type" value="Genomic_DNA"/>
</dbReference>
<feature type="region of interest" description="Disordered" evidence="1">
    <location>
        <begin position="36"/>
        <end position="65"/>
    </location>
</feature>
<feature type="compositionally biased region" description="Polar residues" evidence="1">
    <location>
        <begin position="229"/>
        <end position="264"/>
    </location>
</feature>
<keyword evidence="4" id="KW-1185">Reference proteome</keyword>
<evidence type="ECO:0000313" key="3">
    <source>
        <dbReference type="EMBL" id="KNZ50915.1"/>
    </source>
</evidence>
<protein>
    <submittedName>
        <fullName evidence="2">Uncharacterized protein</fullName>
    </submittedName>
</protein>
<evidence type="ECO:0000313" key="4">
    <source>
        <dbReference type="Proteomes" id="UP000037035"/>
    </source>
</evidence>